<organism evidence="1">
    <name type="scientific">bioreactor metagenome</name>
    <dbReference type="NCBI Taxonomy" id="1076179"/>
    <lineage>
        <taxon>unclassified sequences</taxon>
        <taxon>metagenomes</taxon>
        <taxon>ecological metagenomes</taxon>
    </lineage>
</organism>
<dbReference type="Pfam" id="PF13306">
    <property type="entry name" value="LRR_5"/>
    <property type="match status" value="1"/>
</dbReference>
<reference evidence="1" key="1">
    <citation type="submission" date="2019-08" db="EMBL/GenBank/DDBJ databases">
        <authorList>
            <person name="Kucharzyk K."/>
            <person name="Murdoch R.W."/>
            <person name="Higgins S."/>
            <person name="Loffler F."/>
        </authorList>
    </citation>
    <scope>NUCLEOTIDE SEQUENCE</scope>
</reference>
<comment type="caution">
    <text evidence="1">The sequence shown here is derived from an EMBL/GenBank/DDBJ whole genome shotgun (WGS) entry which is preliminary data.</text>
</comment>
<dbReference type="Gene3D" id="3.80.10.10">
    <property type="entry name" value="Ribonuclease Inhibitor"/>
    <property type="match status" value="1"/>
</dbReference>
<name>A0A644XK51_9ZZZZ</name>
<dbReference type="InterPro" id="IPR026906">
    <property type="entry name" value="LRR_5"/>
</dbReference>
<sequence length="103" mass="10921">MKIGYSAFKGCSSLTEITIPDSVTEIGGGAFERCSSLTEITIPDSVTKIGDSAFSGCSSLTGTAREAFPMSLVDVARVENASPKEIIEIAEEVGMDCEEYEIE</sequence>
<proteinExistence type="predicted"/>
<accession>A0A644XK51</accession>
<dbReference type="InterPro" id="IPR032675">
    <property type="entry name" value="LRR_dom_sf"/>
</dbReference>
<protein>
    <recommendedName>
        <fullName evidence="2">Leucine-rich repeat domain-containing protein</fullName>
    </recommendedName>
</protein>
<evidence type="ECO:0000313" key="1">
    <source>
        <dbReference type="EMBL" id="MPM16357.1"/>
    </source>
</evidence>
<gene>
    <name evidence="1" type="ORF">SDC9_62735</name>
</gene>
<dbReference type="AlphaFoldDB" id="A0A644XK51"/>
<dbReference type="PANTHER" id="PTHR45661">
    <property type="entry name" value="SURFACE ANTIGEN"/>
    <property type="match status" value="1"/>
</dbReference>
<dbReference type="PANTHER" id="PTHR45661:SF3">
    <property type="entry name" value="IG-LIKE DOMAIN-CONTAINING PROTEIN"/>
    <property type="match status" value="1"/>
</dbReference>
<dbReference type="SUPFAM" id="SSF52058">
    <property type="entry name" value="L domain-like"/>
    <property type="match status" value="1"/>
</dbReference>
<dbReference type="InterPro" id="IPR053139">
    <property type="entry name" value="Surface_bspA-like"/>
</dbReference>
<dbReference type="EMBL" id="VSSQ01002595">
    <property type="protein sequence ID" value="MPM16357.1"/>
    <property type="molecule type" value="Genomic_DNA"/>
</dbReference>
<evidence type="ECO:0008006" key="2">
    <source>
        <dbReference type="Google" id="ProtNLM"/>
    </source>
</evidence>